<dbReference type="STRING" id="1743168.A8O14_04900"/>
<accession>A0A191UEL2</accession>
<evidence type="ECO:0000313" key="7">
    <source>
        <dbReference type="EMBL" id="ANI99488.1"/>
    </source>
</evidence>
<dbReference type="Proteomes" id="UP000078463">
    <property type="component" value="Chromosome"/>
</dbReference>
<evidence type="ECO:0000256" key="5">
    <source>
        <dbReference type="SAM" id="Phobius"/>
    </source>
</evidence>
<keyword evidence="8" id="KW-1185">Reference proteome</keyword>
<feature type="transmembrane region" description="Helical" evidence="5">
    <location>
        <begin position="84"/>
        <end position="104"/>
    </location>
</feature>
<feature type="transmembrane region" description="Helical" evidence="5">
    <location>
        <begin position="12"/>
        <end position="33"/>
    </location>
</feature>
<dbReference type="InterPro" id="IPR025423">
    <property type="entry name" value="TMEM205-like"/>
</dbReference>
<evidence type="ECO:0000256" key="2">
    <source>
        <dbReference type="ARBA" id="ARBA00022692"/>
    </source>
</evidence>
<organism evidence="7 8">
    <name type="scientific">Polynucleobacter wuianus</name>
    <dbReference type="NCBI Taxonomy" id="1743168"/>
    <lineage>
        <taxon>Bacteria</taxon>
        <taxon>Pseudomonadati</taxon>
        <taxon>Pseudomonadota</taxon>
        <taxon>Betaproteobacteria</taxon>
        <taxon>Burkholderiales</taxon>
        <taxon>Burkholderiaceae</taxon>
        <taxon>Polynucleobacter</taxon>
    </lineage>
</organism>
<evidence type="ECO:0000256" key="1">
    <source>
        <dbReference type="ARBA" id="ARBA00004370"/>
    </source>
</evidence>
<dbReference type="OrthoDB" id="5797290at2"/>
<gene>
    <name evidence="7" type="ORF">A8O14_04900</name>
</gene>
<evidence type="ECO:0000256" key="4">
    <source>
        <dbReference type="ARBA" id="ARBA00023136"/>
    </source>
</evidence>
<keyword evidence="3 5" id="KW-1133">Transmembrane helix</keyword>
<feature type="transmembrane region" description="Helical" evidence="5">
    <location>
        <begin position="53"/>
        <end position="72"/>
    </location>
</feature>
<dbReference type="EMBL" id="CP015922">
    <property type="protein sequence ID" value="ANI99488.1"/>
    <property type="molecule type" value="Genomic_DNA"/>
</dbReference>
<protein>
    <recommendedName>
        <fullName evidence="6">TMEM205-like domain-containing protein</fullName>
    </recommendedName>
</protein>
<comment type="subcellular location">
    <subcellularLocation>
        <location evidence="1">Membrane</location>
    </subcellularLocation>
</comment>
<proteinExistence type="predicted"/>
<dbReference type="GO" id="GO:0016020">
    <property type="term" value="C:membrane"/>
    <property type="evidence" value="ECO:0007669"/>
    <property type="project" value="UniProtKB-SubCell"/>
</dbReference>
<sequence>MTHSRTQRIFSILSGLWVGSFIAVGFLVVPVLFSSLGDRQVAGMVAASLFKTTAYIGVALSGFLMVMANYLVRHGNQHYRLIRWILLGMLACTIGAAFIIIPWMNSLRDQALYAGLSVRESTNAVLFGRLHGVSSILFMIQSALGLLLVWRATKNAD</sequence>
<dbReference type="RefSeq" id="WP_068948501.1">
    <property type="nucleotide sequence ID" value="NZ_CP015922.1"/>
</dbReference>
<dbReference type="KEGG" id="pwu:A8O14_04900"/>
<evidence type="ECO:0000259" key="6">
    <source>
        <dbReference type="Pfam" id="PF13664"/>
    </source>
</evidence>
<name>A0A191UEL2_9BURK</name>
<evidence type="ECO:0000313" key="8">
    <source>
        <dbReference type="Proteomes" id="UP000078463"/>
    </source>
</evidence>
<reference evidence="8" key="1">
    <citation type="submission" date="2016-05" db="EMBL/GenBank/DDBJ databases">
        <title>Polynucleobacter sp. QLW-P1FAT50C-4 genome.</title>
        <authorList>
            <person name="Hahn M.W."/>
        </authorList>
    </citation>
    <scope>NUCLEOTIDE SEQUENCE [LARGE SCALE GENOMIC DNA]</scope>
    <source>
        <strain evidence="8">QLW-P1FAT50C-4</strain>
    </source>
</reference>
<dbReference type="AlphaFoldDB" id="A0A191UEL2"/>
<feature type="transmembrane region" description="Helical" evidence="5">
    <location>
        <begin position="124"/>
        <end position="150"/>
    </location>
</feature>
<dbReference type="Pfam" id="PF13664">
    <property type="entry name" value="DUF4149"/>
    <property type="match status" value="1"/>
</dbReference>
<evidence type="ECO:0000256" key="3">
    <source>
        <dbReference type="ARBA" id="ARBA00022989"/>
    </source>
</evidence>
<feature type="domain" description="TMEM205-like" evidence="6">
    <location>
        <begin position="13"/>
        <end position="111"/>
    </location>
</feature>
<keyword evidence="4 5" id="KW-0472">Membrane</keyword>
<keyword evidence="2 5" id="KW-0812">Transmembrane</keyword>